<dbReference type="RefSeq" id="WP_013017083.1">
    <property type="nucleotide sequence ID" value="NC_013947.1"/>
</dbReference>
<dbReference type="EMBL" id="CP001778">
    <property type="protein sequence ID" value="ADD41512.1"/>
    <property type="molecule type" value="Genomic_DNA"/>
</dbReference>
<reference evidence="2 3" key="1">
    <citation type="journal article" date="2009" name="Stand. Genomic Sci.">
        <title>Complete genome sequence of Stackebrandtia nassauensis type strain (LLR-40K-21).</title>
        <authorList>
            <person name="Munk C."/>
            <person name="Lapidus A."/>
            <person name="Copeland A."/>
            <person name="Jando M."/>
            <person name="Mayilraj S."/>
            <person name="Glavina Del Rio T."/>
            <person name="Nolan M."/>
            <person name="Chen F."/>
            <person name="Lucas S."/>
            <person name="Tice H."/>
            <person name="Cheng J.F."/>
            <person name="Han C."/>
            <person name="Detter J.C."/>
            <person name="Bruce D."/>
            <person name="Goodwin L."/>
            <person name="Chain P."/>
            <person name="Pitluck S."/>
            <person name="Goker M."/>
            <person name="Ovchinikova G."/>
            <person name="Pati A."/>
            <person name="Ivanova N."/>
            <person name="Mavromatis K."/>
            <person name="Chen A."/>
            <person name="Palaniappan K."/>
            <person name="Land M."/>
            <person name="Hauser L."/>
            <person name="Chang Y.J."/>
            <person name="Jeffries C.D."/>
            <person name="Bristow J."/>
            <person name="Eisen J.A."/>
            <person name="Markowitz V."/>
            <person name="Hugenholtz P."/>
            <person name="Kyrpides N.C."/>
            <person name="Klenk H.P."/>
        </authorList>
    </citation>
    <scope>NUCLEOTIDE SEQUENCE [LARGE SCALE GENOMIC DNA]</scope>
    <source>
        <strain evidence="3">DSM 44728 / CIP 108903 / NRRL B-16338 / NBRC 102104 / LLR-40K-21</strain>
    </source>
</reference>
<evidence type="ECO:0000313" key="3">
    <source>
        <dbReference type="Proteomes" id="UP000000844"/>
    </source>
</evidence>
<dbReference type="KEGG" id="sna:Snas_1816"/>
<keyword evidence="1" id="KW-0812">Transmembrane</keyword>
<dbReference type="AlphaFoldDB" id="D3PYE5"/>
<protein>
    <submittedName>
        <fullName evidence="2">Uncharacterized protein</fullName>
    </submittedName>
</protein>
<name>D3PYE5_STANL</name>
<gene>
    <name evidence="2" type="ordered locus">Snas_1816</name>
</gene>
<evidence type="ECO:0000313" key="2">
    <source>
        <dbReference type="EMBL" id="ADD41512.1"/>
    </source>
</evidence>
<sequence length="75" mass="8548">MSSEWIWGIWLLIAALSFGGLEAWAILSKNREPKTLTEVLRRWLGVEPKRWWRGIASAGLLAGVSWVVLHLLFGF</sequence>
<feature type="transmembrane region" description="Helical" evidence="1">
    <location>
        <begin position="51"/>
        <end position="73"/>
    </location>
</feature>
<evidence type="ECO:0000256" key="1">
    <source>
        <dbReference type="SAM" id="Phobius"/>
    </source>
</evidence>
<organism evidence="2 3">
    <name type="scientific">Stackebrandtia nassauensis (strain DSM 44728 / CIP 108903 / NRRL B-16338 / NBRC 102104 / LLR-40K-21)</name>
    <dbReference type="NCBI Taxonomy" id="446470"/>
    <lineage>
        <taxon>Bacteria</taxon>
        <taxon>Bacillati</taxon>
        <taxon>Actinomycetota</taxon>
        <taxon>Actinomycetes</taxon>
        <taxon>Glycomycetales</taxon>
        <taxon>Glycomycetaceae</taxon>
        <taxon>Stackebrandtia</taxon>
    </lineage>
</organism>
<dbReference type="HOGENOM" id="CLU_2669285_0_0_11"/>
<proteinExistence type="predicted"/>
<keyword evidence="1" id="KW-1133">Transmembrane helix</keyword>
<feature type="transmembrane region" description="Helical" evidence="1">
    <location>
        <begin position="6"/>
        <end position="27"/>
    </location>
</feature>
<keyword evidence="1" id="KW-0472">Membrane</keyword>
<accession>D3PYE5</accession>
<keyword evidence="3" id="KW-1185">Reference proteome</keyword>
<dbReference type="Proteomes" id="UP000000844">
    <property type="component" value="Chromosome"/>
</dbReference>
<dbReference type="STRING" id="446470.Snas_1816"/>